<evidence type="ECO:0000313" key="2">
    <source>
        <dbReference type="EMBL" id="KGF73908.1"/>
    </source>
</evidence>
<evidence type="ECO:0000259" key="1">
    <source>
        <dbReference type="SMART" id="SM00933"/>
    </source>
</evidence>
<dbReference type="Proteomes" id="UP000030170">
    <property type="component" value="Unassembled WGS sequence"/>
</dbReference>
<comment type="caution">
    <text evidence="2">The sequence shown here is derived from an EMBL/GenBank/DDBJ whole genome shotgun (WGS) entry which is preliminary data.</text>
</comment>
<reference evidence="2 3" key="1">
    <citation type="journal article" date="2014" name="Mol. Ecol.">
        <title>Evolution of Synechococcus.</title>
        <authorList>
            <person name="Dvorak P."/>
            <person name="Casamatta D."/>
            <person name="Hasler P."/>
            <person name="Poulickova A."/>
            <person name="Ondrej V."/>
            <person name="Sanges R."/>
        </authorList>
    </citation>
    <scope>NUCLEOTIDE SEQUENCE [LARGE SCALE GENOMIC DNA]</scope>
    <source>
        <strain evidence="2 3">CAUP A 1101</strain>
    </source>
</reference>
<dbReference type="STRING" id="1497020.DO97_06050"/>
<proteinExistence type="predicted"/>
<name>A0A098TT03_9CYAN</name>
<accession>A0A098TT03</accession>
<feature type="domain" description="NurA" evidence="1">
    <location>
        <begin position="97"/>
        <end position="352"/>
    </location>
</feature>
<dbReference type="RefSeq" id="WP_036530534.1">
    <property type="nucleotide sequence ID" value="NZ_JJML01000002.1"/>
</dbReference>
<dbReference type="SMART" id="SM00933">
    <property type="entry name" value="NurA"/>
    <property type="match status" value="1"/>
</dbReference>
<dbReference type="EMBL" id="JJML01000002">
    <property type="protein sequence ID" value="KGF73908.1"/>
    <property type="molecule type" value="Genomic_DNA"/>
</dbReference>
<dbReference type="Pfam" id="PF09376">
    <property type="entry name" value="NurA"/>
    <property type="match status" value="1"/>
</dbReference>
<sequence length="388" mass="44424">MPLKPSQILALLQAKQAEFQNFDHQSRQLLQQYRQGLTTLGQRSSEVVTQQLQEIADPGARPLESWAASPNWLMDFEPVWQSREQSLAWVRDRLLGISTFAVDGSQIYPSKDLSIPVALVQIGWFENSHHPNGSYEKDIAVDILTPSDLQVSNSGELAERQVNMRRFEMETERLIQYMANHAGCETCLAFWDGSLVVTFADTFDRESRAFYIQCICRLLQASETHRVPLVGYIDTSYAHDLTLLLQHCGGLPPAHSIHDAQLLNWGMTWGDRTPAFLCQRPGILRDYDPSQRDSLIFTYLKTHDGYPARLEFPRWIYDAGRLETVVNWIRGEVIIGSGYPYVIETADQTAVLQAGDRQSFYRLFQDWAAQAQLKLRLSRKMVSKARRR</sequence>
<evidence type="ECO:0000313" key="3">
    <source>
        <dbReference type="Proteomes" id="UP000030170"/>
    </source>
</evidence>
<organism evidence="2 3">
    <name type="scientific">Neosynechococcus sphagnicola sy1</name>
    <dbReference type="NCBI Taxonomy" id="1497020"/>
    <lineage>
        <taxon>Bacteria</taxon>
        <taxon>Bacillati</taxon>
        <taxon>Cyanobacteriota</taxon>
        <taxon>Cyanophyceae</taxon>
        <taxon>Neosynechococcales</taxon>
        <taxon>Neosynechococcaceae</taxon>
        <taxon>Neosynechococcus</taxon>
    </lineage>
</organism>
<keyword evidence="3" id="KW-1185">Reference proteome</keyword>
<protein>
    <recommendedName>
        <fullName evidence="1">NurA domain-containing protein</fullName>
    </recommendedName>
</protein>
<gene>
    <name evidence="2" type="ORF">DO97_06050</name>
</gene>
<dbReference type="OrthoDB" id="524909at2"/>
<dbReference type="AlphaFoldDB" id="A0A098TT03"/>
<dbReference type="InterPro" id="IPR018977">
    <property type="entry name" value="NurA_domain"/>
</dbReference>